<keyword evidence="5" id="KW-1185">Reference proteome</keyword>
<dbReference type="PANTHER" id="PTHR21666">
    <property type="entry name" value="PEPTIDASE-RELATED"/>
    <property type="match status" value="1"/>
</dbReference>
<feature type="region of interest" description="Disordered" evidence="1">
    <location>
        <begin position="369"/>
        <end position="406"/>
    </location>
</feature>
<gene>
    <name evidence="4" type="ordered locus">Sthe_3351</name>
</gene>
<keyword evidence="2" id="KW-0472">Membrane</keyword>
<dbReference type="SMART" id="SM00257">
    <property type="entry name" value="LysM"/>
    <property type="match status" value="4"/>
</dbReference>
<dbReference type="InterPro" id="IPR050570">
    <property type="entry name" value="Cell_wall_metabolism_enzyme"/>
</dbReference>
<feature type="domain" description="LysM" evidence="3">
    <location>
        <begin position="325"/>
        <end position="371"/>
    </location>
</feature>
<dbReference type="InterPro" id="IPR011055">
    <property type="entry name" value="Dup_hybrid_motif"/>
</dbReference>
<dbReference type="AlphaFoldDB" id="D1CAA8"/>
<dbReference type="InterPro" id="IPR036779">
    <property type="entry name" value="LysM_dom_sf"/>
</dbReference>
<dbReference type="Gene3D" id="3.10.350.10">
    <property type="entry name" value="LysM domain"/>
    <property type="match status" value="3"/>
</dbReference>
<dbReference type="STRING" id="479434.Sthe_3351"/>
<dbReference type="InterPro" id="IPR018392">
    <property type="entry name" value="LysM"/>
</dbReference>
<keyword evidence="2" id="KW-0812">Transmembrane</keyword>
<dbReference type="SUPFAM" id="SSF54106">
    <property type="entry name" value="LysM domain"/>
    <property type="match status" value="3"/>
</dbReference>
<dbReference type="SUPFAM" id="SSF51261">
    <property type="entry name" value="Duplicated hybrid motif"/>
    <property type="match status" value="1"/>
</dbReference>
<dbReference type="PROSITE" id="PS51782">
    <property type="entry name" value="LYSM"/>
    <property type="match status" value="3"/>
</dbReference>
<evidence type="ECO:0000256" key="1">
    <source>
        <dbReference type="SAM" id="MobiDB-lite"/>
    </source>
</evidence>
<keyword evidence="2" id="KW-1133">Transmembrane helix</keyword>
<evidence type="ECO:0000256" key="2">
    <source>
        <dbReference type="SAM" id="Phobius"/>
    </source>
</evidence>
<dbReference type="HOGENOM" id="CLU_502405_0_0_0"/>
<dbReference type="Pfam" id="PF01551">
    <property type="entry name" value="Peptidase_M23"/>
    <property type="match status" value="1"/>
</dbReference>
<dbReference type="InterPro" id="IPR016047">
    <property type="entry name" value="M23ase_b-sheet_dom"/>
</dbReference>
<evidence type="ECO:0000313" key="4">
    <source>
        <dbReference type="EMBL" id="ACZ40751.1"/>
    </source>
</evidence>
<dbReference type="Proteomes" id="UP000002027">
    <property type="component" value="Chromosome 2"/>
</dbReference>
<dbReference type="Pfam" id="PF01476">
    <property type="entry name" value="LysM"/>
    <property type="match status" value="4"/>
</dbReference>
<protein>
    <submittedName>
        <fullName evidence="4">Peptidase M23</fullName>
    </submittedName>
</protein>
<feature type="compositionally biased region" description="Pro residues" evidence="1">
    <location>
        <begin position="374"/>
        <end position="404"/>
    </location>
</feature>
<accession>D1CAA8</accession>
<sequence length="544" mass="57260">MHRPYPDDLSSENGHDDRLDPELEAYLRRVEASTTRLPGAAPEVVEYRAIGAEATEARPAAENRRARRVVLGATGSRVLVHALLLAVIVAVVAGRGYWGTDGPIVQPGGIDTLGDVRAYTVAPAASVRYAGTGLNTPPLATLASGVLNGYVSEFASAVAPDQLQIDTVVVSEGQTAEDVATETGLDVSTILWANGLTNPAEPLPEGTQIRVPPVDGMLHIVHDGDTLESIAARYGVEVEDITGYEPNNVEHNADLVPYRMLMVPGGTMPTRDQVLTYIVRPGDTLWTIAQLFGLQPSTIVWANSLPDGDLILPGQPLAILPTDGVMVTVQEGDTVESLAEHYGVDPQVIRDYPLNGLGAGGQLRVGQQVMIPGGQPPAPPPPPEPEPEPEPPASNQPAPAPAAPAPSYGATGSFIWPAAGTITQYFGPSDFWMEPAYAGYPHFHLGLDIANAFGTPIVAADAGVVIFAGWNTGGLGNAVAIDHGNGLVTWYGHMNARPAVSVGQWVAQGEYLGPMGSTGLSTGSHLHFVVIKNGVYVDPLNYLR</sequence>
<dbReference type="EMBL" id="CP001824">
    <property type="protein sequence ID" value="ACZ40751.1"/>
    <property type="molecule type" value="Genomic_DNA"/>
</dbReference>
<dbReference type="KEGG" id="sti:Sthe_3351"/>
<dbReference type="PANTHER" id="PTHR21666:SF270">
    <property type="entry name" value="MUREIN HYDROLASE ACTIVATOR ENVC"/>
    <property type="match status" value="1"/>
</dbReference>
<organism evidence="4 5">
    <name type="scientific">Sphaerobacter thermophilus (strain ATCC 49802 / DSM 20745 / KCCM 41009 / NCIMB 13125 / S 6022)</name>
    <dbReference type="NCBI Taxonomy" id="479434"/>
    <lineage>
        <taxon>Bacteria</taxon>
        <taxon>Pseudomonadati</taxon>
        <taxon>Thermomicrobiota</taxon>
        <taxon>Thermomicrobia</taxon>
        <taxon>Sphaerobacterales</taxon>
        <taxon>Sphaerobacterineae</taxon>
        <taxon>Sphaerobacteraceae</taxon>
        <taxon>Sphaerobacter</taxon>
    </lineage>
</organism>
<evidence type="ECO:0000313" key="5">
    <source>
        <dbReference type="Proteomes" id="UP000002027"/>
    </source>
</evidence>
<dbReference type="RefSeq" id="WP_012873786.1">
    <property type="nucleotide sequence ID" value="NC_013524.1"/>
</dbReference>
<dbReference type="Gene3D" id="2.70.70.10">
    <property type="entry name" value="Glucose Permease (Domain IIA)"/>
    <property type="match status" value="1"/>
</dbReference>
<dbReference type="eggNOG" id="COG1388">
    <property type="taxonomic scope" value="Bacteria"/>
</dbReference>
<name>D1CAA8_SPHTD</name>
<feature type="transmembrane region" description="Helical" evidence="2">
    <location>
        <begin position="78"/>
        <end position="98"/>
    </location>
</feature>
<reference evidence="4 5" key="2">
    <citation type="journal article" date="2010" name="Stand. Genomic Sci.">
        <title>Complete genome sequence of Desulfohalobium retbaense type strain (HR(100)).</title>
        <authorList>
            <person name="Spring S."/>
            <person name="Nolan M."/>
            <person name="Lapidus A."/>
            <person name="Glavina Del Rio T."/>
            <person name="Copeland A."/>
            <person name="Tice H."/>
            <person name="Cheng J.F."/>
            <person name="Lucas S."/>
            <person name="Land M."/>
            <person name="Chen F."/>
            <person name="Bruce D."/>
            <person name="Goodwin L."/>
            <person name="Pitluck S."/>
            <person name="Ivanova N."/>
            <person name="Mavromatis K."/>
            <person name="Mikhailova N."/>
            <person name="Pati A."/>
            <person name="Chen A."/>
            <person name="Palaniappan K."/>
            <person name="Hauser L."/>
            <person name="Chang Y.J."/>
            <person name="Jeffries C.D."/>
            <person name="Munk C."/>
            <person name="Kiss H."/>
            <person name="Chain P."/>
            <person name="Han C."/>
            <person name="Brettin T."/>
            <person name="Detter J.C."/>
            <person name="Schuler E."/>
            <person name="Goker M."/>
            <person name="Rohde M."/>
            <person name="Bristow J."/>
            <person name="Eisen J.A."/>
            <person name="Markowitz V."/>
            <person name="Hugenholtz P."/>
            <person name="Kyrpides N.C."/>
            <person name="Klenk H.P."/>
        </authorList>
    </citation>
    <scope>NUCLEOTIDE SEQUENCE [LARGE SCALE GENOMIC DNA]</scope>
    <source>
        <strain evidence="5">ATCC 49802 / DSM 20745 / S 6022</strain>
    </source>
</reference>
<dbReference type="CDD" id="cd00118">
    <property type="entry name" value="LysM"/>
    <property type="match status" value="3"/>
</dbReference>
<dbReference type="InParanoid" id="D1CAA8"/>
<feature type="domain" description="LysM" evidence="3">
    <location>
        <begin position="275"/>
        <end position="319"/>
    </location>
</feature>
<feature type="domain" description="LysM" evidence="3">
    <location>
        <begin position="217"/>
        <end position="263"/>
    </location>
</feature>
<evidence type="ECO:0000259" key="3">
    <source>
        <dbReference type="PROSITE" id="PS51782"/>
    </source>
</evidence>
<dbReference type="CDD" id="cd12797">
    <property type="entry name" value="M23_peptidase"/>
    <property type="match status" value="1"/>
</dbReference>
<dbReference type="eggNOG" id="COG0739">
    <property type="taxonomic scope" value="Bacteria"/>
</dbReference>
<proteinExistence type="predicted"/>
<dbReference type="GO" id="GO:0004222">
    <property type="term" value="F:metalloendopeptidase activity"/>
    <property type="evidence" value="ECO:0007669"/>
    <property type="project" value="TreeGrafter"/>
</dbReference>
<reference evidence="5" key="1">
    <citation type="submission" date="2009-11" db="EMBL/GenBank/DDBJ databases">
        <title>The complete chromosome 2 of Sphaerobacter thermophilus DSM 20745.</title>
        <authorList>
            <person name="Lucas S."/>
            <person name="Copeland A."/>
            <person name="Lapidus A."/>
            <person name="Glavina del Rio T."/>
            <person name="Dalin E."/>
            <person name="Tice H."/>
            <person name="Bruce D."/>
            <person name="Goodwin L."/>
            <person name="Pitluck S."/>
            <person name="Kyrpides N."/>
            <person name="Mavromatis K."/>
            <person name="Ivanova N."/>
            <person name="Mikhailova N."/>
            <person name="LaButti K.M."/>
            <person name="Clum A."/>
            <person name="Sun H.I."/>
            <person name="Brettin T."/>
            <person name="Detter J.C."/>
            <person name="Han C."/>
            <person name="Larimer F."/>
            <person name="Land M."/>
            <person name="Hauser L."/>
            <person name="Markowitz V."/>
            <person name="Cheng J.F."/>
            <person name="Hugenholtz P."/>
            <person name="Woyke T."/>
            <person name="Wu D."/>
            <person name="Steenblock K."/>
            <person name="Schneider S."/>
            <person name="Pukall R."/>
            <person name="Goeker M."/>
            <person name="Klenk H.P."/>
            <person name="Eisen J.A."/>
        </authorList>
    </citation>
    <scope>NUCLEOTIDE SEQUENCE [LARGE SCALE GENOMIC DNA]</scope>
    <source>
        <strain evidence="5">ATCC 49802 / DSM 20745 / S 6022</strain>
    </source>
</reference>